<feature type="repeat" description="PPR" evidence="2">
    <location>
        <begin position="208"/>
        <end position="243"/>
    </location>
</feature>
<dbReference type="PROSITE" id="PS51375">
    <property type="entry name" value="PPR"/>
    <property type="match status" value="3"/>
</dbReference>
<evidence type="ECO:0000256" key="1">
    <source>
        <dbReference type="ARBA" id="ARBA00022737"/>
    </source>
</evidence>
<dbReference type="InterPro" id="IPR011990">
    <property type="entry name" value="TPR-like_helical_dom_sf"/>
</dbReference>
<dbReference type="EMBL" id="AUSU01001126">
    <property type="protein sequence ID" value="EPS71740.1"/>
    <property type="molecule type" value="Genomic_DNA"/>
</dbReference>
<dbReference type="Pfam" id="PF13041">
    <property type="entry name" value="PPR_2"/>
    <property type="match status" value="1"/>
</dbReference>
<dbReference type="FunFam" id="1.25.40.10:FF:000242">
    <property type="entry name" value="Pentatricopeptide repeat-containing protein"/>
    <property type="match status" value="1"/>
</dbReference>
<dbReference type="OrthoDB" id="185373at2759"/>
<dbReference type="NCBIfam" id="TIGR00756">
    <property type="entry name" value="PPR"/>
    <property type="match status" value="3"/>
</dbReference>
<dbReference type="GO" id="GO:0009451">
    <property type="term" value="P:RNA modification"/>
    <property type="evidence" value="ECO:0007669"/>
    <property type="project" value="InterPro"/>
</dbReference>
<dbReference type="PANTHER" id="PTHR47926">
    <property type="entry name" value="PENTATRICOPEPTIDE REPEAT-CONTAINING PROTEIN"/>
    <property type="match status" value="1"/>
</dbReference>
<evidence type="ECO:0000256" key="2">
    <source>
        <dbReference type="PROSITE-ProRule" id="PRU00708"/>
    </source>
</evidence>
<feature type="repeat" description="PPR" evidence="2">
    <location>
        <begin position="139"/>
        <end position="173"/>
    </location>
</feature>
<dbReference type="GO" id="GO:0003723">
    <property type="term" value="F:RNA binding"/>
    <property type="evidence" value="ECO:0007669"/>
    <property type="project" value="InterPro"/>
</dbReference>
<gene>
    <name evidence="3" type="ORF">M569_03020</name>
</gene>
<organism evidence="3 4">
    <name type="scientific">Genlisea aurea</name>
    <dbReference type="NCBI Taxonomy" id="192259"/>
    <lineage>
        <taxon>Eukaryota</taxon>
        <taxon>Viridiplantae</taxon>
        <taxon>Streptophyta</taxon>
        <taxon>Embryophyta</taxon>
        <taxon>Tracheophyta</taxon>
        <taxon>Spermatophyta</taxon>
        <taxon>Magnoliopsida</taxon>
        <taxon>eudicotyledons</taxon>
        <taxon>Gunneridae</taxon>
        <taxon>Pentapetalae</taxon>
        <taxon>asterids</taxon>
        <taxon>lamiids</taxon>
        <taxon>Lamiales</taxon>
        <taxon>Lentibulariaceae</taxon>
        <taxon>Genlisea</taxon>
    </lineage>
</organism>
<name>S8CXN0_9LAMI</name>
<dbReference type="InterPro" id="IPR002885">
    <property type="entry name" value="PPR_rpt"/>
</dbReference>
<dbReference type="AlphaFoldDB" id="S8CXN0"/>
<comment type="caution">
    <text evidence="3">The sequence shown here is derived from an EMBL/GenBank/DDBJ whole genome shotgun (WGS) entry which is preliminary data.</text>
</comment>
<dbReference type="Proteomes" id="UP000015453">
    <property type="component" value="Unassembled WGS sequence"/>
</dbReference>
<dbReference type="InterPro" id="IPR046960">
    <property type="entry name" value="PPR_At4g14850-like_plant"/>
</dbReference>
<dbReference type="Pfam" id="PF01535">
    <property type="entry name" value="PPR"/>
    <property type="match status" value="5"/>
</dbReference>
<reference evidence="3 4" key="1">
    <citation type="journal article" date="2013" name="BMC Genomics">
        <title>The miniature genome of a carnivorous plant Genlisea aurea contains a low number of genes and short non-coding sequences.</title>
        <authorList>
            <person name="Leushkin E.V."/>
            <person name="Sutormin R.A."/>
            <person name="Nabieva E.R."/>
            <person name="Penin A.A."/>
            <person name="Kondrashov A.S."/>
            <person name="Logacheva M.D."/>
        </authorList>
    </citation>
    <scope>NUCLEOTIDE SEQUENCE [LARGE SCALE GENOMIC DNA]</scope>
</reference>
<proteinExistence type="predicted"/>
<keyword evidence="1" id="KW-0677">Repeat</keyword>
<feature type="non-terminal residue" evidence="3">
    <location>
        <position position="1"/>
    </location>
</feature>
<evidence type="ECO:0000313" key="3">
    <source>
        <dbReference type="EMBL" id="EPS71740.1"/>
    </source>
</evidence>
<feature type="repeat" description="PPR" evidence="2">
    <location>
        <begin position="67"/>
        <end position="101"/>
    </location>
</feature>
<dbReference type="Gene3D" id="1.25.40.10">
    <property type="entry name" value="Tetratricopeptide repeat domain"/>
    <property type="match status" value="3"/>
</dbReference>
<evidence type="ECO:0008006" key="5">
    <source>
        <dbReference type="Google" id="ProtNLM"/>
    </source>
</evidence>
<feature type="non-terminal residue" evidence="3">
    <location>
        <position position="345"/>
    </location>
</feature>
<keyword evidence="4" id="KW-1185">Reference proteome</keyword>
<dbReference type="PANTHER" id="PTHR47926:SF501">
    <property type="entry name" value="DYW DOMAIN-CONTAINING PROTEIN"/>
    <property type="match status" value="1"/>
</dbReference>
<evidence type="ECO:0000313" key="4">
    <source>
        <dbReference type="Proteomes" id="UP000015453"/>
    </source>
</evidence>
<accession>S8CXN0</accession>
<sequence length="345" mass="37964">FVFKACSGTAELDPCRSLHSSVVKLGFCLDAYVLNAMLHAYCCCCCCQGGGISYARKVFDEMPESEQSVPWNILMGGYLKCKMPNEVIDLFREMQSFSDTVKPDEITMVMLLSACSHLGSLKLGTWAESFIEREEESLSSELYNALIDMFSKCGDVDRASTLLKTMPPEKRTIVSWTSVISGMSIHGRGRDAASLFEELIAGGGARPDGATFVALLSACGRCGLVEEGKRYFEAMAKDYGIVPGIEHYGCMVDMLSRAGMVDEAVGLVEGMPVEPNAVIRRMVAAACREDGRLKVGETMGRDLVEREPMEEANHVLLSSFYVEMAEWEKKVHARAAMGKNDIRKM</sequence>
<protein>
    <recommendedName>
        <fullName evidence="5">Pentatricopeptide repeat-containing protein</fullName>
    </recommendedName>
</protein>